<proteinExistence type="predicted"/>
<evidence type="ECO:0000313" key="5">
    <source>
        <dbReference type="Proteomes" id="UP000054538"/>
    </source>
</evidence>
<dbReference type="Gene3D" id="1.10.3290.10">
    <property type="entry name" value="Fido-like domain"/>
    <property type="match status" value="1"/>
</dbReference>
<evidence type="ECO:0000256" key="1">
    <source>
        <dbReference type="PIRSR" id="PIRSR640198-1"/>
    </source>
</evidence>
<dbReference type="STRING" id="930991.A0A0D0E257"/>
<dbReference type="PROSITE" id="PS51459">
    <property type="entry name" value="FIDO"/>
    <property type="match status" value="1"/>
</dbReference>
<accession>A0A0D0E257</accession>
<dbReference type="Proteomes" id="UP000054538">
    <property type="component" value="Unassembled WGS sequence"/>
</dbReference>
<dbReference type="GO" id="GO:0005524">
    <property type="term" value="F:ATP binding"/>
    <property type="evidence" value="ECO:0007669"/>
    <property type="project" value="UniProtKB-KW"/>
</dbReference>
<dbReference type="OrthoDB" id="439046at2759"/>
<dbReference type="InParanoid" id="A0A0D0E257"/>
<dbReference type="PANTHER" id="PTHR13504">
    <property type="entry name" value="FIDO DOMAIN-CONTAINING PROTEIN DDB_G0283145"/>
    <property type="match status" value="1"/>
</dbReference>
<dbReference type="HOGENOM" id="CLU_580179_0_0_1"/>
<evidence type="ECO:0000259" key="3">
    <source>
        <dbReference type="PROSITE" id="PS51459"/>
    </source>
</evidence>
<organism evidence="4 5">
    <name type="scientific">Paxillus rubicundulus Ve08.2h10</name>
    <dbReference type="NCBI Taxonomy" id="930991"/>
    <lineage>
        <taxon>Eukaryota</taxon>
        <taxon>Fungi</taxon>
        <taxon>Dikarya</taxon>
        <taxon>Basidiomycota</taxon>
        <taxon>Agaricomycotina</taxon>
        <taxon>Agaricomycetes</taxon>
        <taxon>Agaricomycetidae</taxon>
        <taxon>Boletales</taxon>
        <taxon>Paxilineae</taxon>
        <taxon>Paxillaceae</taxon>
        <taxon>Paxillus</taxon>
    </lineage>
</organism>
<gene>
    <name evidence="4" type="ORF">PAXRUDRAFT_831328</name>
</gene>
<feature type="active site" evidence="1">
    <location>
        <position position="400"/>
    </location>
</feature>
<feature type="binding site" evidence="2">
    <location>
        <begin position="404"/>
        <end position="411"/>
    </location>
    <ligand>
        <name>ATP</name>
        <dbReference type="ChEBI" id="CHEBI:30616"/>
    </ligand>
</feature>
<dbReference type="InterPro" id="IPR040198">
    <property type="entry name" value="Fido_containing"/>
</dbReference>
<dbReference type="SUPFAM" id="SSF140931">
    <property type="entry name" value="Fic-like"/>
    <property type="match status" value="1"/>
</dbReference>
<keyword evidence="5" id="KW-1185">Reference proteome</keyword>
<dbReference type="InterPro" id="IPR036597">
    <property type="entry name" value="Fido-like_dom_sf"/>
</dbReference>
<dbReference type="EMBL" id="KN825464">
    <property type="protein sequence ID" value="KIK90840.1"/>
    <property type="molecule type" value="Genomic_DNA"/>
</dbReference>
<dbReference type="PANTHER" id="PTHR13504:SF38">
    <property type="entry name" value="FIDO DOMAIN-CONTAINING PROTEIN"/>
    <property type="match status" value="1"/>
</dbReference>
<sequence length="471" mass="52648">MNLYYNTEDSIFGTFTTSASSLSKLPSLSTASSRKYSFTVTMVVASAFHVPFHCPQLAPIHIMGWDYSAVPELVALPDGMPEEDARALADNINRLHKASAPPDVERCVRQLALSWEDYYLPKFPVPFFQVRVADVRAAGGSLSTALQLYDEVLHSINAGPQGASFAAFVSAVRSKAQGDAERQALKSGSLTFFQSWKSAREHANPFSWPMLPISAPDILAAWRTSRNQRQLLNYNWIQTVHLDQDCELMPESIEGLTRYGFIHSLVQFAPDSELKDPEALVLTLTDIDEAFADILQLKDRVDLLTTDTIKAIHSKLMRTSKVQITDGSGALHYINAGCTRQTTQKSAVVRSHQYNLAFCPAERVDQQLDYICKMGRQYIARWRNPFATAAWLHVTFTRCHPFDDGNGRMARLLSSIPLLRDGFPPVCICPAARSGYYDSMNIAWEGDYQPLINCFVECIKTSLTDVEKIMA</sequence>
<dbReference type="InterPro" id="IPR003812">
    <property type="entry name" value="Fido"/>
</dbReference>
<reference evidence="5" key="2">
    <citation type="submission" date="2015-01" db="EMBL/GenBank/DDBJ databases">
        <title>Evolutionary Origins and Diversification of the Mycorrhizal Mutualists.</title>
        <authorList>
            <consortium name="DOE Joint Genome Institute"/>
            <consortium name="Mycorrhizal Genomics Consortium"/>
            <person name="Kohler A."/>
            <person name="Kuo A."/>
            <person name="Nagy L.G."/>
            <person name="Floudas D."/>
            <person name="Copeland A."/>
            <person name="Barry K.W."/>
            <person name="Cichocki N."/>
            <person name="Veneault-Fourrey C."/>
            <person name="LaButti K."/>
            <person name="Lindquist E.A."/>
            <person name="Lipzen A."/>
            <person name="Lundell T."/>
            <person name="Morin E."/>
            <person name="Murat C."/>
            <person name="Riley R."/>
            <person name="Ohm R."/>
            <person name="Sun H."/>
            <person name="Tunlid A."/>
            <person name="Henrissat B."/>
            <person name="Grigoriev I.V."/>
            <person name="Hibbett D.S."/>
            <person name="Martin F."/>
        </authorList>
    </citation>
    <scope>NUCLEOTIDE SEQUENCE [LARGE SCALE GENOMIC DNA]</scope>
    <source>
        <strain evidence="5">Ve08.2h10</strain>
    </source>
</reference>
<dbReference type="AlphaFoldDB" id="A0A0D0E257"/>
<evidence type="ECO:0000256" key="2">
    <source>
        <dbReference type="PIRSR" id="PIRSR640198-2"/>
    </source>
</evidence>
<feature type="domain" description="Fido" evidence="3">
    <location>
        <begin position="304"/>
        <end position="457"/>
    </location>
</feature>
<reference evidence="4 5" key="1">
    <citation type="submission" date="2014-04" db="EMBL/GenBank/DDBJ databases">
        <authorList>
            <consortium name="DOE Joint Genome Institute"/>
            <person name="Kuo A."/>
            <person name="Kohler A."/>
            <person name="Jargeat P."/>
            <person name="Nagy L.G."/>
            <person name="Floudas D."/>
            <person name="Copeland A."/>
            <person name="Barry K.W."/>
            <person name="Cichocki N."/>
            <person name="Veneault-Fourrey C."/>
            <person name="LaButti K."/>
            <person name="Lindquist E.A."/>
            <person name="Lipzen A."/>
            <person name="Lundell T."/>
            <person name="Morin E."/>
            <person name="Murat C."/>
            <person name="Sun H."/>
            <person name="Tunlid A."/>
            <person name="Henrissat B."/>
            <person name="Grigoriev I.V."/>
            <person name="Hibbett D.S."/>
            <person name="Martin F."/>
            <person name="Nordberg H.P."/>
            <person name="Cantor M.N."/>
            <person name="Hua S.X."/>
        </authorList>
    </citation>
    <scope>NUCLEOTIDE SEQUENCE [LARGE SCALE GENOMIC DNA]</scope>
    <source>
        <strain evidence="4 5">Ve08.2h10</strain>
    </source>
</reference>
<protein>
    <recommendedName>
        <fullName evidence="3">Fido domain-containing protein</fullName>
    </recommendedName>
</protein>
<keyword evidence="2" id="KW-0547">Nucleotide-binding</keyword>
<feature type="binding site" evidence="2">
    <location>
        <begin position="436"/>
        <end position="437"/>
    </location>
    <ligand>
        <name>ATP</name>
        <dbReference type="ChEBI" id="CHEBI:30616"/>
    </ligand>
</feature>
<keyword evidence="2" id="KW-0067">ATP-binding</keyword>
<evidence type="ECO:0000313" key="4">
    <source>
        <dbReference type="EMBL" id="KIK90840.1"/>
    </source>
</evidence>
<name>A0A0D0E257_9AGAM</name>
<dbReference type="Pfam" id="PF02661">
    <property type="entry name" value="Fic"/>
    <property type="match status" value="1"/>
</dbReference>